<evidence type="ECO:0000256" key="2">
    <source>
        <dbReference type="SAM" id="MobiDB-lite"/>
    </source>
</evidence>
<feature type="compositionally biased region" description="Low complexity" evidence="2">
    <location>
        <begin position="77"/>
        <end position="101"/>
    </location>
</feature>
<reference evidence="3 4" key="1">
    <citation type="journal article" date="2024" name="Commun. Biol.">
        <title>Comparative genomic analysis of thermophilic fungi reveals convergent evolutionary adaptations and gene losses.</title>
        <authorList>
            <person name="Steindorff A.S."/>
            <person name="Aguilar-Pontes M.V."/>
            <person name="Robinson A.J."/>
            <person name="Andreopoulos B."/>
            <person name="LaButti K."/>
            <person name="Kuo A."/>
            <person name="Mondo S."/>
            <person name="Riley R."/>
            <person name="Otillar R."/>
            <person name="Haridas S."/>
            <person name="Lipzen A."/>
            <person name="Grimwood J."/>
            <person name="Schmutz J."/>
            <person name="Clum A."/>
            <person name="Reid I.D."/>
            <person name="Moisan M.C."/>
            <person name="Butler G."/>
            <person name="Nguyen T.T.M."/>
            <person name="Dewar K."/>
            <person name="Conant G."/>
            <person name="Drula E."/>
            <person name="Henrissat B."/>
            <person name="Hansel C."/>
            <person name="Singer S."/>
            <person name="Hutchinson M.I."/>
            <person name="de Vries R.P."/>
            <person name="Natvig D.O."/>
            <person name="Powell A.J."/>
            <person name="Tsang A."/>
            <person name="Grigoriev I.V."/>
        </authorList>
    </citation>
    <scope>NUCLEOTIDE SEQUENCE [LARGE SCALE GENOMIC DNA]</scope>
    <source>
        <strain evidence="3 4">ATCC 24622</strain>
    </source>
</reference>
<accession>A0ABR3WH56</accession>
<protein>
    <recommendedName>
        <fullName evidence="5">SWI5-dependent HO expression protein 3</fullName>
    </recommendedName>
</protein>
<feature type="coiled-coil region" evidence="1">
    <location>
        <begin position="449"/>
        <end position="494"/>
    </location>
</feature>
<feature type="compositionally biased region" description="Low complexity" evidence="2">
    <location>
        <begin position="46"/>
        <end position="67"/>
    </location>
</feature>
<feature type="compositionally biased region" description="Basic residues" evidence="2">
    <location>
        <begin position="1"/>
        <end position="10"/>
    </location>
</feature>
<dbReference type="Proteomes" id="UP001586593">
    <property type="component" value="Unassembled WGS sequence"/>
</dbReference>
<feature type="coiled-coil region" evidence="1">
    <location>
        <begin position="294"/>
        <end position="395"/>
    </location>
</feature>
<dbReference type="EMBL" id="JAZHXJ010000419">
    <property type="protein sequence ID" value="KAL1861590.1"/>
    <property type="molecule type" value="Genomic_DNA"/>
</dbReference>
<organism evidence="3 4">
    <name type="scientific">Phialemonium thermophilum</name>
    <dbReference type="NCBI Taxonomy" id="223376"/>
    <lineage>
        <taxon>Eukaryota</taxon>
        <taxon>Fungi</taxon>
        <taxon>Dikarya</taxon>
        <taxon>Ascomycota</taxon>
        <taxon>Pezizomycotina</taxon>
        <taxon>Sordariomycetes</taxon>
        <taxon>Sordariomycetidae</taxon>
        <taxon>Cephalothecales</taxon>
        <taxon>Cephalothecaceae</taxon>
        <taxon>Phialemonium</taxon>
    </lineage>
</organism>
<gene>
    <name evidence="3" type="ORF">VTK73DRAFT_7013</name>
</gene>
<evidence type="ECO:0000313" key="4">
    <source>
        <dbReference type="Proteomes" id="UP001586593"/>
    </source>
</evidence>
<name>A0ABR3WH56_9PEZI</name>
<keyword evidence="1" id="KW-0175">Coiled coil</keyword>
<keyword evidence="4" id="KW-1185">Reference proteome</keyword>
<feature type="compositionally biased region" description="Low complexity" evidence="2">
    <location>
        <begin position="149"/>
        <end position="173"/>
    </location>
</feature>
<sequence length="523" mass="57832">MPARLTKPRPRPPLPPSYSHSKHAKGRPIADFYIDQDDGSDVLATALSPGSSEAAASPRSSASKLSGLFLHGRKSSRSSPSPAPQAAAASSSPVSNMASPANGKSVPSTTPFPASAVPSRMSSTIRTVRRSIEDREHDSELSDSDSTPSLNASRTSAFSSSVNSNASAISAMSQQHASNRSERSPSIRLKQSSSAAVLGGSPPRLEVPATLIRHRSVEMGQPSLEVPQRESSLTATIMHVDGEPQHDLSSGTRASPDASLAPAETHTSNGWDSTVGKAGLGKTGRVINRLVSDNETLKRDIQIERLRAEESKQTARLLEDKMERLISDYESRLLEANVTKTLLARKERQVESLQSRVEAERKRAADATERERMWKEEMERVRAKAKLEVEEATTLASLMEGRYNAISSHWRDQGEEVRKAMSKMRAEISDLVEERRRDDDKIGILRDLCDQQDSNIRELRQQKDEISAQFERYKAEQEEALRAIKSKAAAREEEQERMLKESKEVLDKLRWALNIKENIPWAE</sequence>
<feature type="compositionally biased region" description="Basic and acidic residues" evidence="2">
    <location>
        <begin position="130"/>
        <end position="140"/>
    </location>
</feature>
<feature type="region of interest" description="Disordered" evidence="2">
    <location>
        <begin position="242"/>
        <end position="278"/>
    </location>
</feature>
<evidence type="ECO:0000313" key="3">
    <source>
        <dbReference type="EMBL" id="KAL1861590.1"/>
    </source>
</evidence>
<evidence type="ECO:0000256" key="1">
    <source>
        <dbReference type="SAM" id="Coils"/>
    </source>
</evidence>
<feature type="region of interest" description="Disordered" evidence="2">
    <location>
        <begin position="1"/>
        <end position="205"/>
    </location>
</feature>
<comment type="caution">
    <text evidence="3">The sequence shown here is derived from an EMBL/GenBank/DDBJ whole genome shotgun (WGS) entry which is preliminary data.</text>
</comment>
<proteinExistence type="predicted"/>
<evidence type="ECO:0008006" key="5">
    <source>
        <dbReference type="Google" id="ProtNLM"/>
    </source>
</evidence>